<dbReference type="Gene3D" id="3.40.50.2000">
    <property type="entry name" value="Glycogen Phosphorylase B"/>
    <property type="match status" value="2"/>
</dbReference>
<sequence length="353" mass="40621">MKVLIIQKKMIGDVLASSILFEALKAKYPDAVLHYVINSHTFPVVEHNPYIDKLVFFTPEMKHNKGPLWHFIKSIRKEQYDVVVDVYSKPLSILMTLFSGAKTRISKYKYYTYFIYNHPIIYANKARTNASLAIENRLKLLEPLGIEGTIIKPKIYLTQEEIEVSNAFLKQYHLNLSKPLFMISVLGSDPNKTYPFPYMAEVIDTIVAQTQGQVLFNYIPKQINEAKAIYDLCKKETQNQIYFDVYGENLRMFLAITKHCTALIGNEGGAVNMAKALDIPTFTIFSPGLSKENWNMFEDGKNHVSVHLQDYINYSKNTLDDAKKNPQPYYLKFKPEYIIPTLTVFLKAFPNGL</sequence>
<evidence type="ECO:0000313" key="4">
    <source>
        <dbReference type="Proteomes" id="UP000662373"/>
    </source>
</evidence>
<protein>
    <submittedName>
        <fullName evidence="3">Glycosyltransferase family 9 protein</fullName>
    </submittedName>
</protein>
<keyword evidence="4" id="KW-1185">Reference proteome</keyword>
<keyword evidence="1" id="KW-0328">Glycosyltransferase</keyword>
<reference evidence="3 4" key="1">
    <citation type="submission" date="2020-09" db="EMBL/GenBank/DDBJ databases">
        <title>Draft genome of Gelidibacter salicanalis PAMC21136.</title>
        <authorList>
            <person name="Park H."/>
        </authorList>
    </citation>
    <scope>NUCLEOTIDE SEQUENCE [LARGE SCALE GENOMIC DNA]</scope>
    <source>
        <strain evidence="3 4">PAMC21136</strain>
    </source>
</reference>
<dbReference type="InterPro" id="IPR002201">
    <property type="entry name" value="Glyco_trans_9"/>
</dbReference>
<keyword evidence="2" id="KW-0808">Transferase</keyword>
<dbReference type="RefSeq" id="WP_199596791.1">
    <property type="nucleotide sequence ID" value="NZ_JAEHJZ010000003.1"/>
</dbReference>
<dbReference type="GO" id="GO:0009244">
    <property type="term" value="P:lipopolysaccharide core region biosynthetic process"/>
    <property type="evidence" value="ECO:0007669"/>
    <property type="project" value="TreeGrafter"/>
</dbReference>
<dbReference type="InterPro" id="IPR051199">
    <property type="entry name" value="LPS_LOS_Heptosyltrfase"/>
</dbReference>
<evidence type="ECO:0000256" key="2">
    <source>
        <dbReference type="ARBA" id="ARBA00022679"/>
    </source>
</evidence>
<dbReference type="SUPFAM" id="SSF53756">
    <property type="entry name" value="UDP-Glycosyltransferase/glycogen phosphorylase"/>
    <property type="match status" value="1"/>
</dbReference>
<dbReference type="Pfam" id="PF01075">
    <property type="entry name" value="Glyco_transf_9"/>
    <property type="match status" value="1"/>
</dbReference>
<comment type="caution">
    <text evidence="3">The sequence shown here is derived from an EMBL/GenBank/DDBJ whole genome shotgun (WGS) entry which is preliminary data.</text>
</comment>
<dbReference type="PANTHER" id="PTHR30160:SF7">
    <property type="entry name" value="ADP-HEPTOSE--LPS HEPTOSYLTRANSFERASE 2"/>
    <property type="match status" value="1"/>
</dbReference>
<proteinExistence type="predicted"/>
<evidence type="ECO:0000313" key="3">
    <source>
        <dbReference type="EMBL" id="MBJ7879343.1"/>
    </source>
</evidence>
<dbReference type="AlphaFoldDB" id="A0A934NH75"/>
<dbReference type="Proteomes" id="UP000662373">
    <property type="component" value="Unassembled WGS sequence"/>
</dbReference>
<dbReference type="GO" id="GO:0005829">
    <property type="term" value="C:cytosol"/>
    <property type="evidence" value="ECO:0007669"/>
    <property type="project" value="TreeGrafter"/>
</dbReference>
<accession>A0A934NH75</accession>
<evidence type="ECO:0000256" key="1">
    <source>
        <dbReference type="ARBA" id="ARBA00022676"/>
    </source>
</evidence>
<organism evidence="3 4">
    <name type="scientific">Gelidibacter salicanalis</name>
    <dbReference type="NCBI Taxonomy" id="291193"/>
    <lineage>
        <taxon>Bacteria</taxon>
        <taxon>Pseudomonadati</taxon>
        <taxon>Bacteroidota</taxon>
        <taxon>Flavobacteriia</taxon>
        <taxon>Flavobacteriales</taxon>
        <taxon>Flavobacteriaceae</taxon>
        <taxon>Gelidibacter</taxon>
    </lineage>
</organism>
<gene>
    <name evidence="3" type="ORF">JEM65_01555</name>
</gene>
<dbReference type="EMBL" id="JAEHJZ010000003">
    <property type="protein sequence ID" value="MBJ7879343.1"/>
    <property type="molecule type" value="Genomic_DNA"/>
</dbReference>
<dbReference type="CDD" id="cd03789">
    <property type="entry name" value="GT9_LPS_heptosyltransferase"/>
    <property type="match status" value="1"/>
</dbReference>
<dbReference type="GO" id="GO:0008713">
    <property type="term" value="F:ADP-heptose-lipopolysaccharide heptosyltransferase activity"/>
    <property type="evidence" value="ECO:0007669"/>
    <property type="project" value="TreeGrafter"/>
</dbReference>
<dbReference type="PANTHER" id="PTHR30160">
    <property type="entry name" value="TETRAACYLDISACCHARIDE 4'-KINASE-RELATED"/>
    <property type="match status" value="1"/>
</dbReference>
<name>A0A934NH75_9FLAO</name>